<keyword evidence="4 17" id="KW-0808">Transferase</keyword>
<comment type="catalytic activity">
    <reaction evidence="10">
        <text>3-oxo-(6Z,9Z,12Z,15Z,18Z,21Z)-tetracosahexaenoyl-CoA + CoA = (4Z,7Z,10Z,13Z,16Z,19Z)-docosahexaenoyl-CoA + acetyl-CoA</text>
        <dbReference type="Rhea" id="RHEA:39131"/>
        <dbReference type="ChEBI" id="CHEBI:57287"/>
        <dbReference type="ChEBI" id="CHEBI:57288"/>
        <dbReference type="ChEBI" id="CHEBI:74298"/>
        <dbReference type="ChEBI" id="CHEBI:74304"/>
    </reaction>
    <physiologicalReaction direction="left-to-right" evidence="10">
        <dbReference type="Rhea" id="RHEA:39132"/>
    </physiologicalReaction>
</comment>
<evidence type="ECO:0000256" key="1">
    <source>
        <dbReference type="ARBA" id="ARBA00004275"/>
    </source>
</evidence>
<dbReference type="Pfam" id="PF02803">
    <property type="entry name" value="Thiolase_C"/>
    <property type="match status" value="1"/>
</dbReference>
<evidence type="ECO:0000256" key="2">
    <source>
        <dbReference type="ARBA" id="ARBA00005189"/>
    </source>
</evidence>
<dbReference type="PIRSF" id="PIRSF000429">
    <property type="entry name" value="Ac-CoA_Ac_transf"/>
    <property type="match status" value="1"/>
</dbReference>
<feature type="active site" description="Proton acceptor" evidence="16">
    <location>
        <position position="378"/>
    </location>
</feature>
<accession>A0A8B8C5B1</accession>
<dbReference type="CDD" id="cd00751">
    <property type="entry name" value="thiolase"/>
    <property type="match status" value="1"/>
</dbReference>
<evidence type="ECO:0000256" key="11">
    <source>
        <dbReference type="ARBA" id="ARBA00037000"/>
    </source>
</evidence>
<name>A0A8B8C5B1_CRAVI</name>
<evidence type="ECO:0000256" key="15">
    <source>
        <dbReference type="ARBA" id="ARBA00049306"/>
    </source>
</evidence>
<comment type="similarity">
    <text evidence="3 17">Belongs to the thiolase-like superfamily. Thiolase family.</text>
</comment>
<evidence type="ECO:0000256" key="12">
    <source>
        <dbReference type="ARBA" id="ARBA00047485"/>
    </source>
</evidence>
<dbReference type="InterPro" id="IPR020617">
    <property type="entry name" value="Thiolase_C"/>
</dbReference>
<dbReference type="Gene3D" id="3.40.47.10">
    <property type="match status" value="1"/>
</dbReference>
<dbReference type="PANTHER" id="PTHR43853:SF8">
    <property type="entry name" value="3-KETOACYL-COA THIOLASE, PEROXISOMAL"/>
    <property type="match status" value="1"/>
</dbReference>
<dbReference type="InterPro" id="IPR050215">
    <property type="entry name" value="Thiolase-like_sf_Thiolase"/>
</dbReference>
<comment type="catalytic activity">
    <reaction evidence="11">
        <text>2 acetyl-CoA = acetoacetyl-CoA + CoA</text>
        <dbReference type="Rhea" id="RHEA:21036"/>
        <dbReference type="ChEBI" id="CHEBI:57286"/>
        <dbReference type="ChEBI" id="CHEBI:57287"/>
        <dbReference type="ChEBI" id="CHEBI:57288"/>
        <dbReference type="EC" id="2.3.1.9"/>
    </reaction>
    <physiologicalReaction direction="right-to-left" evidence="11">
        <dbReference type="Rhea" id="RHEA:21038"/>
    </physiologicalReaction>
</comment>
<evidence type="ECO:0000256" key="14">
    <source>
        <dbReference type="ARBA" id="ARBA00049178"/>
    </source>
</evidence>
<dbReference type="InterPro" id="IPR020610">
    <property type="entry name" value="Thiolase_AS"/>
</dbReference>
<protein>
    <submittedName>
        <fullName evidence="21">3-ketoacyl-CoA thiolase A, peroxisomal-like</fullName>
    </submittedName>
</protein>
<keyword evidence="8" id="KW-0576">Peroxisome</keyword>
<evidence type="ECO:0000259" key="18">
    <source>
        <dbReference type="Pfam" id="PF00108"/>
    </source>
</evidence>
<evidence type="ECO:0000256" key="10">
    <source>
        <dbReference type="ARBA" id="ARBA00036770"/>
    </source>
</evidence>
<dbReference type="GO" id="GO:0050633">
    <property type="term" value="F:acetyl-CoA C-myristoyltransferase activity"/>
    <property type="evidence" value="ECO:0007669"/>
    <property type="project" value="UniProtKB-EC"/>
</dbReference>
<comment type="catalytic activity">
    <reaction evidence="13">
        <text>hexanoyl-CoA + acetyl-CoA = 3-oxooctanoyl-CoA + CoA</text>
        <dbReference type="Rhea" id="RHEA:31203"/>
        <dbReference type="ChEBI" id="CHEBI:57287"/>
        <dbReference type="ChEBI" id="CHEBI:57288"/>
        <dbReference type="ChEBI" id="CHEBI:62619"/>
        <dbReference type="ChEBI" id="CHEBI:62620"/>
    </reaction>
    <physiologicalReaction direction="right-to-left" evidence="13">
        <dbReference type="Rhea" id="RHEA:31205"/>
    </physiologicalReaction>
</comment>
<feature type="domain" description="Thiolase C-terminal" evidence="19">
    <location>
        <begin position="301"/>
        <end position="421"/>
    </location>
</feature>
<dbReference type="GO" id="GO:0005777">
    <property type="term" value="C:peroxisome"/>
    <property type="evidence" value="ECO:0007669"/>
    <property type="project" value="UniProtKB-SubCell"/>
</dbReference>
<dbReference type="NCBIfam" id="TIGR01930">
    <property type="entry name" value="AcCoA-C-Actrans"/>
    <property type="match status" value="1"/>
</dbReference>
<dbReference type="GeneID" id="111115744"/>
<comment type="catalytic activity">
    <reaction evidence="12">
        <text>tetradecanoyl-CoA + acetyl-CoA = 3-oxohexadecanoyl-CoA + CoA</text>
        <dbReference type="Rhea" id="RHEA:18161"/>
        <dbReference type="ChEBI" id="CHEBI:57287"/>
        <dbReference type="ChEBI" id="CHEBI:57288"/>
        <dbReference type="ChEBI" id="CHEBI:57349"/>
        <dbReference type="ChEBI" id="CHEBI:57385"/>
        <dbReference type="EC" id="2.3.1.155"/>
    </reaction>
    <physiologicalReaction direction="right-to-left" evidence="12">
        <dbReference type="Rhea" id="RHEA:18163"/>
    </physiologicalReaction>
</comment>
<organism evidence="20 21">
    <name type="scientific">Crassostrea virginica</name>
    <name type="common">Eastern oyster</name>
    <dbReference type="NCBI Taxonomy" id="6565"/>
    <lineage>
        <taxon>Eukaryota</taxon>
        <taxon>Metazoa</taxon>
        <taxon>Spiralia</taxon>
        <taxon>Lophotrochozoa</taxon>
        <taxon>Mollusca</taxon>
        <taxon>Bivalvia</taxon>
        <taxon>Autobranchia</taxon>
        <taxon>Pteriomorphia</taxon>
        <taxon>Ostreida</taxon>
        <taxon>Ostreoidea</taxon>
        <taxon>Ostreidae</taxon>
        <taxon>Crassostrea</taxon>
    </lineage>
</organism>
<dbReference type="Pfam" id="PF00108">
    <property type="entry name" value="Thiolase_N"/>
    <property type="match status" value="1"/>
</dbReference>
<keyword evidence="5" id="KW-0276">Fatty acid metabolism</keyword>
<feature type="active site" description="Acyl-thioester intermediate" evidence="16">
    <location>
        <position position="124"/>
    </location>
</feature>
<keyword evidence="7" id="KW-0443">Lipid metabolism</keyword>
<comment type="pathway">
    <text evidence="2">Lipid metabolism.</text>
</comment>
<dbReference type="InterPro" id="IPR020613">
    <property type="entry name" value="Thiolase_CS"/>
</dbReference>
<evidence type="ECO:0000256" key="6">
    <source>
        <dbReference type="ARBA" id="ARBA00022946"/>
    </source>
</evidence>
<proteinExistence type="inferred from homology"/>
<dbReference type="FunFam" id="3.40.47.10:FF:000010">
    <property type="entry name" value="Acetyl-CoA acetyltransferase (Thiolase)"/>
    <property type="match status" value="1"/>
</dbReference>
<comment type="subcellular location">
    <subcellularLocation>
        <location evidence="1">Peroxisome</location>
    </subcellularLocation>
</comment>
<keyword evidence="6" id="KW-0809">Transit peptide</keyword>
<dbReference type="InterPro" id="IPR020616">
    <property type="entry name" value="Thiolase_N"/>
</dbReference>
<evidence type="ECO:0000313" key="20">
    <source>
        <dbReference type="Proteomes" id="UP000694844"/>
    </source>
</evidence>
<feature type="domain" description="Thiolase N-terminal" evidence="18">
    <location>
        <begin position="40"/>
        <end position="291"/>
    </location>
</feature>
<comment type="catalytic activity">
    <reaction evidence="14">
        <text>an acyl-CoA + acetyl-CoA = a 3-oxoacyl-CoA + CoA</text>
        <dbReference type="Rhea" id="RHEA:21564"/>
        <dbReference type="ChEBI" id="CHEBI:57287"/>
        <dbReference type="ChEBI" id="CHEBI:57288"/>
        <dbReference type="ChEBI" id="CHEBI:58342"/>
        <dbReference type="ChEBI" id="CHEBI:90726"/>
        <dbReference type="EC" id="2.3.1.16"/>
    </reaction>
    <physiologicalReaction direction="right-to-left" evidence="14">
        <dbReference type="Rhea" id="RHEA:21566"/>
    </physiologicalReaction>
</comment>
<evidence type="ECO:0000256" key="7">
    <source>
        <dbReference type="ARBA" id="ARBA00023098"/>
    </source>
</evidence>
<dbReference type="AlphaFoldDB" id="A0A8B8C5B1"/>
<dbReference type="OrthoDB" id="5404651at2759"/>
<evidence type="ECO:0000256" key="16">
    <source>
        <dbReference type="PIRSR" id="PIRSR000429-1"/>
    </source>
</evidence>
<dbReference type="InterPro" id="IPR002155">
    <property type="entry name" value="Thiolase"/>
</dbReference>
<dbReference type="PROSITE" id="PS00737">
    <property type="entry name" value="THIOLASE_2"/>
    <property type="match status" value="1"/>
</dbReference>
<evidence type="ECO:0000313" key="21">
    <source>
        <dbReference type="RefSeq" id="XP_022310294.1"/>
    </source>
</evidence>
<dbReference type="KEGG" id="cvn:111115744"/>
<dbReference type="InterPro" id="IPR016039">
    <property type="entry name" value="Thiolase-like"/>
</dbReference>
<evidence type="ECO:0000256" key="8">
    <source>
        <dbReference type="ARBA" id="ARBA00023140"/>
    </source>
</evidence>
<dbReference type="Proteomes" id="UP000694844">
    <property type="component" value="Chromosome 9"/>
</dbReference>
<dbReference type="SUPFAM" id="SSF53901">
    <property type="entry name" value="Thiolase-like"/>
    <property type="match status" value="2"/>
</dbReference>
<gene>
    <name evidence="21" type="primary">LOC111115744</name>
</gene>
<comment type="catalytic activity">
    <reaction evidence="15">
        <text>3-oxohexadecanedioyl-CoA + CoA = tetradecanedioyl-CoA + acetyl-CoA</text>
        <dbReference type="Rhea" id="RHEA:40343"/>
        <dbReference type="ChEBI" id="CHEBI:57287"/>
        <dbReference type="ChEBI" id="CHEBI:57288"/>
        <dbReference type="ChEBI" id="CHEBI:77081"/>
        <dbReference type="ChEBI" id="CHEBI:77084"/>
    </reaction>
    <physiologicalReaction direction="left-to-right" evidence="15">
        <dbReference type="Rhea" id="RHEA:40344"/>
    </physiologicalReaction>
</comment>
<reference evidence="21" key="1">
    <citation type="submission" date="2025-08" db="UniProtKB">
        <authorList>
            <consortium name="RefSeq"/>
        </authorList>
    </citation>
    <scope>IDENTIFICATION</scope>
    <source>
        <tissue evidence="21">Whole sample</tissue>
    </source>
</reference>
<keyword evidence="9 17" id="KW-0012">Acyltransferase</keyword>
<evidence type="ECO:0000256" key="5">
    <source>
        <dbReference type="ARBA" id="ARBA00022832"/>
    </source>
</evidence>
<dbReference type="GO" id="GO:0006635">
    <property type="term" value="P:fatty acid beta-oxidation"/>
    <property type="evidence" value="ECO:0007669"/>
    <property type="project" value="TreeGrafter"/>
</dbReference>
<keyword evidence="20" id="KW-1185">Reference proteome</keyword>
<feature type="active site" description="Proton acceptor" evidence="16">
    <location>
        <position position="409"/>
    </location>
</feature>
<sequence>MERLRVTFSHLSGVDTPGDAPNLVTTAAAAKRFPDSADDVVIVSARRTPIAKGNRGSFKETFPDDLLVPVFQAVLKDSKVAPEDVQDICVGNVGDPRPAVSARTGQFFSGIPETTPIHSVNRQCSSGLQACMNIAGAIKTGQIDLGIGAGVESMTMHRNTSALAPLNPAVFEHNLARQVLIPMGMTSENVAEKYGITREEQDQFALLSQQRAGRAQQTGAFDKEIVPVTTKLTDKDGNEQTVTVAKDEGIRPTTLERLLKLKPAFKEGGSTTAGNSSQVSDGAAAVLMARRSEATRRGLRVFGVVRGYAVVGCPPDIMGIGPAVAIPELLKKTGLTIDDIDVFEINEAFASQAYYTVRKLGIPSEKVNPLGGAIALGHPLGCTGARQIATLLHELERRGKRAFGVVSMCMGTGMGAACLIEYPGPA</sequence>
<evidence type="ECO:0000256" key="13">
    <source>
        <dbReference type="ARBA" id="ARBA00048001"/>
    </source>
</evidence>
<evidence type="ECO:0000256" key="3">
    <source>
        <dbReference type="ARBA" id="ARBA00010982"/>
    </source>
</evidence>
<evidence type="ECO:0000259" key="19">
    <source>
        <dbReference type="Pfam" id="PF02803"/>
    </source>
</evidence>
<dbReference type="GO" id="GO:0010124">
    <property type="term" value="P:phenylacetate catabolic process"/>
    <property type="evidence" value="ECO:0007669"/>
    <property type="project" value="TreeGrafter"/>
</dbReference>
<evidence type="ECO:0000256" key="17">
    <source>
        <dbReference type="RuleBase" id="RU003557"/>
    </source>
</evidence>
<evidence type="ECO:0000256" key="9">
    <source>
        <dbReference type="ARBA" id="ARBA00023315"/>
    </source>
</evidence>
<dbReference type="RefSeq" id="XP_022310294.1">
    <property type="nucleotide sequence ID" value="XM_022454586.1"/>
</dbReference>
<evidence type="ECO:0000256" key="4">
    <source>
        <dbReference type="ARBA" id="ARBA00022679"/>
    </source>
</evidence>
<dbReference type="PROSITE" id="PS00099">
    <property type="entry name" value="THIOLASE_3"/>
    <property type="match status" value="1"/>
</dbReference>
<dbReference type="GO" id="GO:0003985">
    <property type="term" value="F:acetyl-CoA C-acetyltransferase activity"/>
    <property type="evidence" value="ECO:0007669"/>
    <property type="project" value="UniProtKB-EC"/>
</dbReference>
<dbReference type="PANTHER" id="PTHR43853">
    <property type="entry name" value="3-KETOACYL-COA THIOLASE, PEROXISOMAL"/>
    <property type="match status" value="1"/>
</dbReference>